<feature type="region of interest" description="Disordered" evidence="1">
    <location>
        <begin position="75"/>
        <end position="97"/>
    </location>
</feature>
<accession>A0A9P6YCW7</accession>
<evidence type="ECO:0000313" key="3">
    <source>
        <dbReference type="Proteomes" id="UP000717996"/>
    </source>
</evidence>
<sequence>MDMDPESLIEALTGHCLSLWRPDGVTHAWCPNPRGLALCHFCQPQWYTLDFTHSHWGFPLRTVNIHQLTKAGFTHPAESKQNASWIKASESDEERGDLKARINHPLVVK</sequence>
<dbReference type="EMBL" id="JAANIT010000707">
    <property type="protein sequence ID" value="KAG1545143.1"/>
    <property type="molecule type" value="Genomic_DNA"/>
</dbReference>
<reference evidence="2" key="1">
    <citation type="journal article" date="2020" name="Microb. Genom.">
        <title>Genetic diversity of clinical and environmental Mucorales isolates obtained from an investigation of mucormycosis cases among solid organ transplant recipients.</title>
        <authorList>
            <person name="Nguyen M.H."/>
            <person name="Kaul D."/>
            <person name="Muto C."/>
            <person name="Cheng S.J."/>
            <person name="Richter R.A."/>
            <person name="Bruno V.M."/>
            <person name="Liu G."/>
            <person name="Beyhan S."/>
            <person name="Sundermann A.J."/>
            <person name="Mounaud S."/>
            <person name="Pasculle A.W."/>
            <person name="Nierman W.C."/>
            <person name="Driscoll E."/>
            <person name="Cumbie R."/>
            <person name="Clancy C.J."/>
            <person name="Dupont C.L."/>
        </authorList>
    </citation>
    <scope>NUCLEOTIDE SEQUENCE</scope>
    <source>
        <strain evidence="2">GL16</strain>
    </source>
</reference>
<protein>
    <submittedName>
        <fullName evidence="2">Uncharacterized protein</fullName>
    </submittedName>
</protein>
<name>A0A9P6YCW7_RHIOR</name>
<organism evidence="2 3">
    <name type="scientific">Rhizopus oryzae</name>
    <name type="common">Mucormycosis agent</name>
    <name type="synonym">Rhizopus arrhizus var. delemar</name>
    <dbReference type="NCBI Taxonomy" id="64495"/>
    <lineage>
        <taxon>Eukaryota</taxon>
        <taxon>Fungi</taxon>
        <taxon>Fungi incertae sedis</taxon>
        <taxon>Mucoromycota</taxon>
        <taxon>Mucoromycotina</taxon>
        <taxon>Mucoromycetes</taxon>
        <taxon>Mucorales</taxon>
        <taxon>Mucorineae</taxon>
        <taxon>Rhizopodaceae</taxon>
        <taxon>Rhizopus</taxon>
    </lineage>
</organism>
<evidence type="ECO:0000313" key="2">
    <source>
        <dbReference type="EMBL" id="KAG1545143.1"/>
    </source>
</evidence>
<dbReference type="AlphaFoldDB" id="A0A9P6YCW7"/>
<dbReference type="Proteomes" id="UP000717996">
    <property type="component" value="Unassembled WGS sequence"/>
</dbReference>
<gene>
    <name evidence="2" type="ORF">G6F51_005641</name>
</gene>
<proteinExistence type="predicted"/>
<evidence type="ECO:0000256" key="1">
    <source>
        <dbReference type="SAM" id="MobiDB-lite"/>
    </source>
</evidence>
<dbReference type="OrthoDB" id="5571054at2759"/>
<comment type="caution">
    <text evidence="2">The sequence shown here is derived from an EMBL/GenBank/DDBJ whole genome shotgun (WGS) entry which is preliminary data.</text>
</comment>